<dbReference type="GO" id="GO:0034755">
    <property type="term" value="P:iron ion transmembrane transport"/>
    <property type="evidence" value="ECO:0007669"/>
    <property type="project" value="TreeGrafter"/>
</dbReference>
<dbReference type="NCBIfam" id="NF037982">
    <property type="entry name" value="Nramp_1"/>
    <property type="match status" value="1"/>
</dbReference>
<sequence>MASQESVRLPPPRSLGGVLRQIGPGLIISAVIVGSGELIVTPKLGAEEGFKLLWFIILGCLLKVFVQIELGRHAVLRGQTTLVGLNTLPGPRAVVSWVLWLWLAMYLSLVFQVAGMVGGVARVFSLGGLTLPVNALAVIIGGCTAGLLVIGRYQLVEKLSTVFVALFTVATLVAVAMLQRTDYAVTGAQLVEGFAFGLPDKLVTAFAAFGIIGVGASELIYYPYWCLEKGYAKHIGPDDGTPAWRENARGWLKIMRVDAWVSFTLYTTSTLAFYLLGAAILHAKQVKVDNSRMIETLSLMYREVFGEWSFWMFLVGAFAVLYSTIFGATASNARLAVDALDLFKVKHYRDPAERARWLKYACVALPVAFTTVFILVGAPVSLVFVGAVGQGLMLPFLAGAAIYYHYTNPHRDLRAGGLSVTCLIVASLLMTALGAYQVISALRG</sequence>
<accession>A0A4Q1C6V1</accession>
<feature type="transmembrane region" description="Helical" evidence="5">
    <location>
        <begin position="259"/>
        <end position="283"/>
    </location>
</feature>
<evidence type="ECO:0000313" key="6">
    <source>
        <dbReference type="EMBL" id="RXK54615.1"/>
    </source>
</evidence>
<dbReference type="RefSeq" id="WP_129045979.1">
    <property type="nucleotide sequence ID" value="NZ_SDHX01000001.1"/>
</dbReference>
<feature type="transmembrane region" description="Helical" evidence="5">
    <location>
        <begin position="133"/>
        <end position="153"/>
    </location>
</feature>
<organism evidence="6 7">
    <name type="scientific">Oleiharenicola lentus</name>
    <dbReference type="NCBI Taxonomy" id="2508720"/>
    <lineage>
        <taxon>Bacteria</taxon>
        <taxon>Pseudomonadati</taxon>
        <taxon>Verrucomicrobiota</taxon>
        <taxon>Opitutia</taxon>
        <taxon>Opitutales</taxon>
        <taxon>Opitutaceae</taxon>
        <taxon>Oleiharenicola</taxon>
    </lineage>
</organism>
<dbReference type="EMBL" id="SDHX01000001">
    <property type="protein sequence ID" value="RXK54615.1"/>
    <property type="molecule type" value="Genomic_DNA"/>
</dbReference>
<feature type="transmembrane region" description="Helical" evidence="5">
    <location>
        <begin position="382"/>
        <end position="406"/>
    </location>
</feature>
<dbReference type="InterPro" id="IPR001046">
    <property type="entry name" value="NRAMP_fam"/>
</dbReference>
<evidence type="ECO:0000313" key="7">
    <source>
        <dbReference type="Proteomes" id="UP000290218"/>
    </source>
</evidence>
<reference evidence="6 7" key="1">
    <citation type="submission" date="2019-01" db="EMBL/GenBank/DDBJ databases">
        <title>Lacunisphaera sp. strain TWA-58.</title>
        <authorList>
            <person name="Chen W.-M."/>
        </authorList>
    </citation>
    <scope>NUCLEOTIDE SEQUENCE [LARGE SCALE GENOMIC DNA]</scope>
    <source>
        <strain evidence="6 7">TWA-58</strain>
    </source>
</reference>
<evidence type="ECO:0000256" key="3">
    <source>
        <dbReference type="ARBA" id="ARBA00022989"/>
    </source>
</evidence>
<evidence type="ECO:0000256" key="1">
    <source>
        <dbReference type="ARBA" id="ARBA00004141"/>
    </source>
</evidence>
<dbReference type="PANTHER" id="PTHR11706:SF3">
    <property type="entry name" value="METAL ION TRANSPORT PROTEIN"/>
    <property type="match status" value="1"/>
</dbReference>
<keyword evidence="4 5" id="KW-0472">Membrane</keyword>
<dbReference type="GO" id="GO:0015086">
    <property type="term" value="F:cadmium ion transmembrane transporter activity"/>
    <property type="evidence" value="ECO:0007669"/>
    <property type="project" value="TreeGrafter"/>
</dbReference>
<keyword evidence="2 5" id="KW-0812">Transmembrane</keyword>
<feature type="transmembrane region" description="Helical" evidence="5">
    <location>
        <begin position="97"/>
        <end position="121"/>
    </location>
</feature>
<evidence type="ECO:0000256" key="2">
    <source>
        <dbReference type="ARBA" id="ARBA00022692"/>
    </source>
</evidence>
<gene>
    <name evidence="6" type="ORF">ESB00_01585</name>
</gene>
<comment type="subcellular location">
    <subcellularLocation>
        <location evidence="1">Membrane</location>
        <topology evidence="1">Multi-pass membrane protein</topology>
    </subcellularLocation>
</comment>
<dbReference type="GO" id="GO:0005384">
    <property type="term" value="F:manganese ion transmembrane transporter activity"/>
    <property type="evidence" value="ECO:0007669"/>
    <property type="project" value="TreeGrafter"/>
</dbReference>
<proteinExistence type="predicted"/>
<feature type="transmembrane region" description="Helical" evidence="5">
    <location>
        <begin position="357"/>
        <end position="376"/>
    </location>
</feature>
<dbReference type="GO" id="GO:0005886">
    <property type="term" value="C:plasma membrane"/>
    <property type="evidence" value="ECO:0007669"/>
    <property type="project" value="TreeGrafter"/>
</dbReference>
<evidence type="ECO:0000256" key="4">
    <source>
        <dbReference type="ARBA" id="ARBA00023136"/>
    </source>
</evidence>
<feature type="transmembrane region" description="Helical" evidence="5">
    <location>
        <begin position="22"/>
        <end position="40"/>
    </location>
</feature>
<feature type="transmembrane region" description="Helical" evidence="5">
    <location>
        <begin position="308"/>
        <end position="337"/>
    </location>
</feature>
<dbReference type="AlphaFoldDB" id="A0A4Q1C6V1"/>
<keyword evidence="7" id="KW-1185">Reference proteome</keyword>
<feature type="transmembrane region" description="Helical" evidence="5">
    <location>
        <begin position="52"/>
        <end position="68"/>
    </location>
</feature>
<evidence type="ECO:0000256" key="5">
    <source>
        <dbReference type="SAM" id="Phobius"/>
    </source>
</evidence>
<feature type="transmembrane region" description="Helical" evidence="5">
    <location>
        <begin position="418"/>
        <end position="439"/>
    </location>
</feature>
<name>A0A4Q1C6V1_9BACT</name>
<comment type="caution">
    <text evidence="6">The sequence shown here is derived from an EMBL/GenBank/DDBJ whole genome shotgun (WGS) entry which is preliminary data.</text>
</comment>
<protein>
    <submittedName>
        <fullName evidence="6">Divalent metal cation transporter</fullName>
    </submittedName>
</protein>
<dbReference type="OrthoDB" id="9787548at2"/>
<keyword evidence="3 5" id="KW-1133">Transmembrane helix</keyword>
<dbReference type="Proteomes" id="UP000290218">
    <property type="component" value="Unassembled WGS sequence"/>
</dbReference>
<dbReference type="PANTHER" id="PTHR11706">
    <property type="entry name" value="SOLUTE CARRIER PROTEIN FAMILY 11 MEMBER"/>
    <property type="match status" value="1"/>
</dbReference>
<feature type="transmembrane region" description="Helical" evidence="5">
    <location>
        <begin position="159"/>
        <end position="178"/>
    </location>
</feature>